<dbReference type="AlphaFoldDB" id="X1QNP0"/>
<gene>
    <name evidence="1" type="ORF">S12H4_06473</name>
</gene>
<name>X1QNP0_9ZZZZ</name>
<accession>X1QNP0</accession>
<comment type="caution">
    <text evidence="1">The sequence shown here is derived from an EMBL/GenBank/DDBJ whole genome shotgun (WGS) entry which is preliminary data.</text>
</comment>
<reference evidence="1" key="1">
    <citation type="journal article" date="2014" name="Front. Microbiol.">
        <title>High frequency of phylogenetically diverse reductive dehalogenase-homologous genes in deep subseafloor sedimentary metagenomes.</title>
        <authorList>
            <person name="Kawai M."/>
            <person name="Futagami T."/>
            <person name="Toyoda A."/>
            <person name="Takaki Y."/>
            <person name="Nishi S."/>
            <person name="Hori S."/>
            <person name="Arai W."/>
            <person name="Tsubouchi T."/>
            <person name="Morono Y."/>
            <person name="Uchiyama I."/>
            <person name="Ito T."/>
            <person name="Fujiyama A."/>
            <person name="Inagaki F."/>
            <person name="Takami H."/>
        </authorList>
    </citation>
    <scope>NUCLEOTIDE SEQUENCE</scope>
    <source>
        <strain evidence="1">Expedition CK06-06</strain>
    </source>
</reference>
<proteinExistence type="predicted"/>
<dbReference type="EMBL" id="BARW01002275">
    <property type="protein sequence ID" value="GAI69863.1"/>
    <property type="molecule type" value="Genomic_DNA"/>
</dbReference>
<protein>
    <submittedName>
        <fullName evidence="1">Uncharacterized protein</fullName>
    </submittedName>
</protein>
<evidence type="ECO:0000313" key="1">
    <source>
        <dbReference type="EMBL" id="GAI69863.1"/>
    </source>
</evidence>
<organism evidence="1">
    <name type="scientific">marine sediment metagenome</name>
    <dbReference type="NCBI Taxonomy" id="412755"/>
    <lineage>
        <taxon>unclassified sequences</taxon>
        <taxon>metagenomes</taxon>
        <taxon>ecological metagenomes</taxon>
    </lineage>
</organism>
<sequence length="81" mass="9155">MPIHFDSSIDWVTYDLIADIPITEVAKFPWTPGWFDLQVKLVGHSEAWHVPNAGIQELSNVIEVLLAAAFQNFDIVSYEVV</sequence>